<organism evidence="1">
    <name type="scientific">Treponema denticola H-22</name>
    <dbReference type="NCBI Taxonomy" id="999432"/>
    <lineage>
        <taxon>Bacteria</taxon>
        <taxon>Pseudomonadati</taxon>
        <taxon>Spirochaetota</taxon>
        <taxon>Spirochaetia</taxon>
        <taxon>Spirochaetales</taxon>
        <taxon>Treponemataceae</taxon>
        <taxon>Treponema</taxon>
    </lineage>
</organism>
<dbReference type="Pfam" id="PF14196">
    <property type="entry name" value="ATC_hydrolase"/>
    <property type="match status" value="1"/>
</dbReference>
<sequence>MKYKRFYSRRGFVDSGKLTPHILEHIDAAHKEKMQLLIQELDRGAWTKKQKNRQKSSIISNIALYKTFIDNGIPAQEAKELVKEYSFYIAGKAHRILNTLFLIPGFFKLFRFFMRKGMTGEEIWISKTLADNVKEYSTDVLKCLWFDTCTYFNCPEICEMFCLCDHIVFGNIKKLQFDRSETLGMSGKKCDFCFHSKTKTVKRF</sequence>
<dbReference type="InterPro" id="IPR026002">
    <property type="entry name" value="ATC_hydrolase-like"/>
</dbReference>
<dbReference type="PATRIC" id="fig|999432.5.peg.1766"/>
<protein>
    <recommendedName>
        <fullName evidence="2">L-2-amino-thiazoline-4-carboxylic acid hydrolase</fullName>
    </recommendedName>
</protein>
<dbReference type="EMBL" id="AGDV01000014">
    <property type="protein sequence ID" value="EMB32477.1"/>
    <property type="molecule type" value="Genomic_DNA"/>
</dbReference>
<gene>
    <name evidence="1" type="ORF">HMPREF9726_01701</name>
</gene>
<name>A0A0E2E3X0_TREDN</name>
<dbReference type="AlphaFoldDB" id="A0A0E2E3X0"/>
<dbReference type="HOGENOM" id="CLU_102192_1_0_12"/>
<dbReference type="Proteomes" id="UP000011705">
    <property type="component" value="Chromosome"/>
</dbReference>
<accession>A0A0E2E3X0</accession>
<dbReference type="RefSeq" id="WP_002684870.1">
    <property type="nucleotide sequence ID" value="NZ_CM001795.1"/>
</dbReference>
<evidence type="ECO:0000313" key="1">
    <source>
        <dbReference type="EMBL" id="EMB32477.1"/>
    </source>
</evidence>
<proteinExistence type="predicted"/>
<evidence type="ECO:0008006" key="2">
    <source>
        <dbReference type="Google" id="ProtNLM"/>
    </source>
</evidence>
<comment type="caution">
    <text evidence="1">The sequence shown here is derived from an EMBL/GenBank/DDBJ whole genome shotgun (WGS) entry which is preliminary data.</text>
</comment>
<reference evidence="1" key="1">
    <citation type="submission" date="2012-01" db="EMBL/GenBank/DDBJ databases">
        <title>The Genome Sequence of Treponema denticola H-22.</title>
        <authorList>
            <consortium name="The Broad Institute Genome Sequencing Platform"/>
            <person name="Earl A."/>
            <person name="Ward D."/>
            <person name="Feldgarden M."/>
            <person name="Gevers D."/>
            <person name="Blanton J.M."/>
            <person name="Fenno C.J."/>
            <person name="Baranova O.V."/>
            <person name="Mathney J."/>
            <person name="Dewhirst F.E."/>
            <person name="Izard J."/>
            <person name="Young S.K."/>
            <person name="Zeng Q."/>
            <person name="Gargeya S."/>
            <person name="Fitzgerald M."/>
            <person name="Haas B."/>
            <person name="Abouelleil A."/>
            <person name="Alvarado L."/>
            <person name="Arachchi H.M."/>
            <person name="Berlin A."/>
            <person name="Chapman S.B."/>
            <person name="Gearin G."/>
            <person name="Goldberg J."/>
            <person name="Griggs A."/>
            <person name="Gujja S."/>
            <person name="Hansen M."/>
            <person name="Heiman D."/>
            <person name="Howarth C."/>
            <person name="Larimer J."/>
            <person name="Lui A."/>
            <person name="MacDonald P.J.P."/>
            <person name="McCowen C."/>
            <person name="Montmayeur A."/>
            <person name="Murphy C."/>
            <person name="Neiman D."/>
            <person name="Pearson M."/>
            <person name="Priest M."/>
            <person name="Roberts A."/>
            <person name="Saif S."/>
            <person name="Shea T."/>
            <person name="Sisk P."/>
            <person name="Stolte C."/>
            <person name="Sykes S."/>
            <person name="Wortman J."/>
            <person name="Nusbaum C."/>
            <person name="Birren B."/>
        </authorList>
    </citation>
    <scope>NUCLEOTIDE SEQUENCE [LARGE SCALE GENOMIC DNA]</scope>
    <source>
        <strain evidence="1">H-22</strain>
    </source>
</reference>